<dbReference type="InterPro" id="IPR008792">
    <property type="entry name" value="PQQD"/>
</dbReference>
<dbReference type="AlphaFoldDB" id="A0A4Q2RTK6"/>
<evidence type="ECO:0000313" key="2">
    <source>
        <dbReference type="Proteomes" id="UP000291838"/>
    </source>
</evidence>
<organism evidence="1 2">
    <name type="scientific">Nocardioides glacieisoli</name>
    <dbReference type="NCBI Taxonomy" id="1168730"/>
    <lineage>
        <taxon>Bacteria</taxon>
        <taxon>Bacillati</taxon>
        <taxon>Actinomycetota</taxon>
        <taxon>Actinomycetes</taxon>
        <taxon>Propionibacteriales</taxon>
        <taxon>Nocardioidaceae</taxon>
        <taxon>Nocardioides</taxon>
    </lineage>
</organism>
<proteinExistence type="predicted"/>
<dbReference type="RefSeq" id="WP_129473952.1">
    <property type="nucleotide sequence ID" value="NZ_SDWS01000002.1"/>
</dbReference>
<sequence>MSRYRIADDVAWVSHEALDAHELPSAYVTRLPHGPPTTLEGPACVVWLALAEGGSSDEIAAAAALMWGIEPDEIRGDVLALVEELVALGLATTG</sequence>
<reference evidence="1 2" key="1">
    <citation type="submission" date="2019-01" db="EMBL/GenBank/DDBJ databases">
        <title>Novel species of Nocardioides.</title>
        <authorList>
            <person name="Liu Q."/>
            <person name="Xin Y.-H."/>
        </authorList>
    </citation>
    <scope>NUCLEOTIDE SEQUENCE [LARGE SCALE GENOMIC DNA]</scope>
    <source>
        <strain evidence="1 2">HLT3-15</strain>
    </source>
</reference>
<dbReference type="EMBL" id="SDWS01000002">
    <property type="protein sequence ID" value="RYB92347.1"/>
    <property type="molecule type" value="Genomic_DNA"/>
</dbReference>
<accession>A0A4Q2RTK6</accession>
<dbReference type="Proteomes" id="UP000291838">
    <property type="component" value="Unassembled WGS sequence"/>
</dbReference>
<dbReference type="Pfam" id="PF05402">
    <property type="entry name" value="PqqD"/>
    <property type="match status" value="1"/>
</dbReference>
<dbReference type="OrthoDB" id="3784458at2"/>
<evidence type="ECO:0000313" key="1">
    <source>
        <dbReference type="EMBL" id="RYB92347.1"/>
    </source>
</evidence>
<gene>
    <name evidence="1" type="ORF">EUA06_05160</name>
</gene>
<name>A0A4Q2RTK6_9ACTN</name>
<comment type="caution">
    <text evidence="1">The sequence shown here is derived from an EMBL/GenBank/DDBJ whole genome shotgun (WGS) entry which is preliminary data.</text>
</comment>
<protein>
    <submittedName>
        <fullName evidence="1">PqqD family protein</fullName>
    </submittedName>
</protein>
<keyword evidence="2" id="KW-1185">Reference proteome</keyword>